<gene>
    <name evidence="1" type="ORF">V3390_01805</name>
</gene>
<dbReference type="EMBL" id="JAZHBO010000001">
    <property type="protein sequence ID" value="MEF2154976.1"/>
    <property type="molecule type" value="Genomic_DNA"/>
</dbReference>
<accession>A0ABU7UWN1</accession>
<name>A0ABU7UWN1_9GAMM</name>
<sequence length="335" mass="36063">MQQSDPLAPSTDARATWVLSDGRAGNHRQAQALATTLARAYTDRLIHPTVPWRWAAPRVLPFSTKAFAGPVRHVLEGREPAPQLVIGCGRQAALATRLLRRRGSHVIQILDPRVNLSAWDAVILPHHDRREGPNVVRIHGALHSMSPAALDAARSTFSTTLGSLSAPRIAVLLGGDTHKRPFDAEQALQAVQALAPFGSLMVSTSRRTPAAVAAQLRTLPVLRDHLLWTGESDAQHAVAHFTNPYAGYLAWADAIVCSADSVSMLSEAAATTAPLYLLGTPGDDAPSRFAEELVARGRAQWWSAESPAIAMTPVAPFNGLQTLLKDLRQTPAFAR</sequence>
<dbReference type="PANTHER" id="PTHR33986">
    <property type="entry name" value="OS02G0535700 PROTEIN"/>
    <property type="match status" value="1"/>
</dbReference>
<dbReference type="Proteomes" id="UP001356170">
    <property type="component" value="Unassembled WGS sequence"/>
</dbReference>
<organism evidence="1 2">
    <name type="scientific">Aquilutibacter rugosus</name>
    <dbReference type="NCBI Taxonomy" id="3115820"/>
    <lineage>
        <taxon>Bacteria</taxon>
        <taxon>Pseudomonadati</taxon>
        <taxon>Pseudomonadota</taxon>
        <taxon>Gammaproteobacteria</taxon>
        <taxon>Lysobacterales</taxon>
        <taxon>Lysobacteraceae</taxon>
        <taxon>Aquilutibacter</taxon>
    </lineage>
</organism>
<reference evidence="1 2" key="1">
    <citation type="submission" date="2024-01" db="EMBL/GenBank/DDBJ databases">
        <title>Novel species of the genus Luteimonas isolated from rivers.</title>
        <authorList>
            <person name="Lu H."/>
        </authorList>
    </citation>
    <scope>NUCLEOTIDE SEQUENCE [LARGE SCALE GENOMIC DNA]</scope>
    <source>
        <strain evidence="1 2">FXH3W</strain>
    </source>
</reference>
<dbReference type="Pfam" id="PF06258">
    <property type="entry name" value="Mito_fiss_Elm1"/>
    <property type="match status" value="1"/>
</dbReference>
<evidence type="ECO:0000313" key="1">
    <source>
        <dbReference type="EMBL" id="MEF2154976.1"/>
    </source>
</evidence>
<evidence type="ECO:0000313" key="2">
    <source>
        <dbReference type="Proteomes" id="UP001356170"/>
    </source>
</evidence>
<protein>
    <submittedName>
        <fullName evidence="1">Mitochondrial fission ELM1 family protein</fullName>
    </submittedName>
</protein>
<keyword evidence="2" id="KW-1185">Reference proteome</keyword>
<dbReference type="PANTHER" id="PTHR33986:SF15">
    <property type="entry name" value="MITOCHONDRIAL FISSION PROTEIN ELM1"/>
    <property type="match status" value="1"/>
</dbReference>
<comment type="caution">
    <text evidence="1">The sequence shown here is derived from an EMBL/GenBank/DDBJ whole genome shotgun (WGS) entry which is preliminary data.</text>
</comment>
<dbReference type="InterPro" id="IPR009367">
    <property type="entry name" value="Elm1-like"/>
</dbReference>
<proteinExistence type="predicted"/>
<dbReference type="RefSeq" id="WP_331703117.1">
    <property type="nucleotide sequence ID" value="NZ_JAZHBO010000001.1"/>
</dbReference>